<name>A0AAD8Z886_9TELE</name>
<gene>
    <name evidence="1" type="ORF">P4O66_011201</name>
</gene>
<keyword evidence="2" id="KW-1185">Reference proteome</keyword>
<proteinExistence type="predicted"/>
<organism evidence="1 2">
    <name type="scientific">Electrophorus voltai</name>
    <dbReference type="NCBI Taxonomy" id="2609070"/>
    <lineage>
        <taxon>Eukaryota</taxon>
        <taxon>Metazoa</taxon>
        <taxon>Chordata</taxon>
        <taxon>Craniata</taxon>
        <taxon>Vertebrata</taxon>
        <taxon>Euteleostomi</taxon>
        <taxon>Actinopterygii</taxon>
        <taxon>Neopterygii</taxon>
        <taxon>Teleostei</taxon>
        <taxon>Ostariophysi</taxon>
        <taxon>Gymnotiformes</taxon>
        <taxon>Gymnotoidei</taxon>
        <taxon>Gymnotidae</taxon>
        <taxon>Electrophorus</taxon>
    </lineage>
</organism>
<dbReference type="AlphaFoldDB" id="A0AAD8Z886"/>
<dbReference type="SUPFAM" id="SSF56672">
    <property type="entry name" value="DNA/RNA polymerases"/>
    <property type="match status" value="1"/>
</dbReference>
<evidence type="ECO:0000313" key="2">
    <source>
        <dbReference type="Proteomes" id="UP001239994"/>
    </source>
</evidence>
<reference evidence="1" key="1">
    <citation type="submission" date="2023-03" db="EMBL/GenBank/DDBJ databases">
        <title>Electrophorus voltai genome.</title>
        <authorList>
            <person name="Bian C."/>
        </authorList>
    </citation>
    <scope>NUCLEOTIDE SEQUENCE</scope>
    <source>
        <strain evidence="1">CB-2022</strain>
        <tissue evidence="1">Muscle</tissue>
    </source>
</reference>
<dbReference type="Proteomes" id="UP001239994">
    <property type="component" value="Unassembled WGS sequence"/>
</dbReference>
<evidence type="ECO:0008006" key="3">
    <source>
        <dbReference type="Google" id="ProtNLM"/>
    </source>
</evidence>
<dbReference type="PANTHER" id="PTHR15503">
    <property type="entry name" value="LDOC1 RELATED"/>
    <property type="match status" value="1"/>
</dbReference>
<accession>A0AAD8Z886</accession>
<comment type="caution">
    <text evidence="1">The sequence shown here is derived from an EMBL/GenBank/DDBJ whole genome shotgun (WGS) entry which is preliminary data.</text>
</comment>
<dbReference type="PANTHER" id="PTHR15503:SF22">
    <property type="entry name" value="TRANSPOSON TY3-I GAG POLYPROTEIN"/>
    <property type="match status" value="1"/>
</dbReference>
<sequence length="220" mass="24558">MTAPPHQEWDCAINLKEGAIPPRCRTYPLSQEESGAMERYISEAMAQGYIRPFMSPASAGVFFVKKKDGGLRPCVDYRGLNEVLIKYPYALPLVPAVLELVREAQFFGRLVSAPLLVIMRYQPPLYHWNSLASNQPSVEQWCRCWASRAFYVSALKPVIVGPLTEDGSTLAAGDRGFVTMMWEECNVSKSPEDRCHPLVPQDCGHTLALQDCGHVLALQD</sequence>
<dbReference type="InterPro" id="IPR043502">
    <property type="entry name" value="DNA/RNA_pol_sf"/>
</dbReference>
<protein>
    <recommendedName>
        <fullName evidence="3">Reverse transcriptase domain-containing protein</fullName>
    </recommendedName>
</protein>
<evidence type="ECO:0000313" key="1">
    <source>
        <dbReference type="EMBL" id="KAK1794317.1"/>
    </source>
</evidence>
<feature type="non-terminal residue" evidence="1">
    <location>
        <position position="1"/>
    </location>
</feature>
<dbReference type="InterPro" id="IPR032567">
    <property type="entry name" value="RTL1-rel"/>
</dbReference>
<dbReference type="Gene3D" id="3.10.10.10">
    <property type="entry name" value="HIV Type 1 Reverse Transcriptase, subunit A, domain 1"/>
    <property type="match status" value="1"/>
</dbReference>
<dbReference type="EMBL" id="JAROKS010000017">
    <property type="protein sequence ID" value="KAK1794317.1"/>
    <property type="molecule type" value="Genomic_DNA"/>
</dbReference>